<evidence type="ECO:0000313" key="2">
    <source>
        <dbReference type="EMBL" id="RCN33454.1"/>
    </source>
</evidence>
<evidence type="ECO:0000256" key="1">
    <source>
        <dbReference type="SAM" id="MobiDB-lite"/>
    </source>
</evidence>
<gene>
    <name evidence="2" type="ORF">ANCCAN_20716</name>
</gene>
<accession>A0A368FMJ4</accession>
<keyword evidence="3" id="KW-1185">Reference proteome</keyword>
<reference evidence="2 3" key="1">
    <citation type="submission" date="2014-10" db="EMBL/GenBank/DDBJ databases">
        <title>Draft genome of the hookworm Ancylostoma caninum.</title>
        <authorList>
            <person name="Mitreva M."/>
        </authorList>
    </citation>
    <scope>NUCLEOTIDE SEQUENCE [LARGE SCALE GENOMIC DNA]</scope>
    <source>
        <strain evidence="2 3">Baltimore</strain>
    </source>
</reference>
<protein>
    <submittedName>
        <fullName evidence="2">Uncharacterized protein</fullName>
    </submittedName>
</protein>
<name>A0A368FMJ4_ANCCA</name>
<proteinExistence type="predicted"/>
<dbReference type="Proteomes" id="UP000252519">
    <property type="component" value="Unassembled WGS sequence"/>
</dbReference>
<evidence type="ECO:0000313" key="3">
    <source>
        <dbReference type="Proteomes" id="UP000252519"/>
    </source>
</evidence>
<dbReference type="AlphaFoldDB" id="A0A368FMJ4"/>
<feature type="compositionally biased region" description="Polar residues" evidence="1">
    <location>
        <begin position="29"/>
        <end position="46"/>
    </location>
</feature>
<organism evidence="2 3">
    <name type="scientific">Ancylostoma caninum</name>
    <name type="common">Dog hookworm</name>
    <dbReference type="NCBI Taxonomy" id="29170"/>
    <lineage>
        <taxon>Eukaryota</taxon>
        <taxon>Metazoa</taxon>
        <taxon>Ecdysozoa</taxon>
        <taxon>Nematoda</taxon>
        <taxon>Chromadorea</taxon>
        <taxon>Rhabditida</taxon>
        <taxon>Rhabditina</taxon>
        <taxon>Rhabditomorpha</taxon>
        <taxon>Strongyloidea</taxon>
        <taxon>Ancylostomatidae</taxon>
        <taxon>Ancylostomatinae</taxon>
        <taxon>Ancylostoma</taxon>
    </lineage>
</organism>
<comment type="caution">
    <text evidence="2">The sequence shown here is derived from an EMBL/GenBank/DDBJ whole genome shotgun (WGS) entry which is preliminary data.</text>
</comment>
<feature type="region of interest" description="Disordered" evidence="1">
    <location>
        <begin position="29"/>
        <end position="55"/>
    </location>
</feature>
<dbReference type="EMBL" id="JOJR01000920">
    <property type="protein sequence ID" value="RCN33454.1"/>
    <property type="molecule type" value="Genomic_DNA"/>
</dbReference>
<sequence>MVLFREQLSRDHSFIGLDVVKFATYQNSEMSSNSKLASSLEIQESQMKSKKKHIR</sequence>